<dbReference type="NCBIfam" id="NF037968">
    <property type="entry name" value="SemiSWEET_2"/>
    <property type="match status" value="1"/>
</dbReference>
<organism evidence="2 3">
    <name type="scientific">Methanooceanicella nereidis</name>
    <dbReference type="NCBI Taxonomy" id="2052831"/>
    <lineage>
        <taxon>Archaea</taxon>
        <taxon>Methanobacteriati</taxon>
        <taxon>Methanobacteriota</taxon>
        <taxon>Stenosarchaea group</taxon>
        <taxon>Methanomicrobia</taxon>
        <taxon>Methanocellales</taxon>
        <taxon>Methanocellaceae</taxon>
        <taxon>Methanooceanicella</taxon>
    </lineage>
</organism>
<evidence type="ECO:0000313" key="2">
    <source>
        <dbReference type="EMBL" id="MCD1293737.1"/>
    </source>
</evidence>
<dbReference type="Proteomes" id="UP001320159">
    <property type="component" value="Unassembled WGS sequence"/>
</dbReference>
<dbReference type="InterPro" id="IPR004316">
    <property type="entry name" value="SWEET_rpt"/>
</dbReference>
<sequence>MDSIMLIGLVAGALTTSSSIPQVVRIIKTKSAKDVSGLFFIMMGAGMSLWLIYGIIRSDTAIILWNAVSLMFCMAILGLKKLYG</sequence>
<keyword evidence="1" id="KW-0812">Transmembrane</keyword>
<keyword evidence="3" id="KW-1185">Reference proteome</keyword>
<accession>A0AAP2RB16</accession>
<keyword evidence="1" id="KW-1133">Transmembrane helix</keyword>
<protein>
    <recommendedName>
        <fullName evidence="4">MtN3 and saliva related transmembrane protein</fullName>
    </recommendedName>
</protein>
<name>A0AAP2RB16_9EURY</name>
<dbReference type="InterPro" id="IPR047662">
    <property type="entry name" value="SemiSWEET"/>
</dbReference>
<feature type="transmembrane region" description="Helical" evidence="1">
    <location>
        <begin position="63"/>
        <end position="83"/>
    </location>
</feature>
<gene>
    <name evidence="2" type="ORF">CUJ83_01845</name>
</gene>
<dbReference type="GO" id="GO:0016020">
    <property type="term" value="C:membrane"/>
    <property type="evidence" value="ECO:0007669"/>
    <property type="project" value="InterPro"/>
</dbReference>
<evidence type="ECO:0000313" key="3">
    <source>
        <dbReference type="Proteomes" id="UP001320159"/>
    </source>
</evidence>
<dbReference type="Gene3D" id="1.20.1280.290">
    <property type="match status" value="1"/>
</dbReference>
<proteinExistence type="predicted"/>
<dbReference type="Pfam" id="PF03083">
    <property type="entry name" value="MtN3_slv"/>
    <property type="match status" value="1"/>
</dbReference>
<dbReference type="AlphaFoldDB" id="A0AAP2RB16"/>
<dbReference type="GO" id="GO:0051119">
    <property type="term" value="F:sugar transmembrane transporter activity"/>
    <property type="evidence" value="ECO:0007669"/>
    <property type="project" value="InterPro"/>
</dbReference>
<feature type="transmembrane region" description="Helical" evidence="1">
    <location>
        <begin position="35"/>
        <end position="56"/>
    </location>
</feature>
<comment type="caution">
    <text evidence="2">The sequence shown here is derived from an EMBL/GenBank/DDBJ whole genome shotgun (WGS) entry which is preliminary data.</text>
</comment>
<dbReference type="EMBL" id="PGCK01000001">
    <property type="protein sequence ID" value="MCD1293737.1"/>
    <property type="molecule type" value="Genomic_DNA"/>
</dbReference>
<reference evidence="2 3" key="1">
    <citation type="submission" date="2017-11" db="EMBL/GenBank/DDBJ databases">
        <title>Isolation and Characterization of Family Methanocellaceae Species from Potential Methane Hydrate Area Offshore Southwestern Taiwan.</title>
        <authorList>
            <person name="Zhang W.-L."/>
            <person name="Chen W.-C."/>
            <person name="Lai M.-C."/>
            <person name="Chen S.-C."/>
        </authorList>
    </citation>
    <scope>NUCLEOTIDE SEQUENCE [LARGE SCALE GENOMIC DNA]</scope>
    <source>
        <strain evidence="2 3">CWC-04</strain>
    </source>
</reference>
<keyword evidence="1" id="KW-0472">Membrane</keyword>
<evidence type="ECO:0000256" key="1">
    <source>
        <dbReference type="SAM" id="Phobius"/>
    </source>
</evidence>
<evidence type="ECO:0008006" key="4">
    <source>
        <dbReference type="Google" id="ProtNLM"/>
    </source>
</evidence>